<dbReference type="EMBL" id="JAUIZM010000008">
    <property type="protein sequence ID" value="KAK1368749.1"/>
    <property type="molecule type" value="Genomic_DNA"/>
</dbReference>
<dbReference type="Proteomes" id="UP001237642">
    <property type="component" value="Unassembled WGS sequence"/>
</dbReference>
<dbReference type="InterPro" id="IPR036514">
    <property type="entry name" value="SGNH_hydro_sf"/>
</dbReference>
<reference evidence="3" key="2">
    <citation type="submission" date="2023-05" db="EMBL/GenBank/DDBJ databases">
        <authorList>
            <person name="Schelkunov M.I."/>
        </authorList>
    </citation>
    <scope>NUCLEOTIDE SEQUENCE</scope>
    <source>
        <strain evidence="3">Hsosn_3</strain>
        <tissue evidence="3">Leaf</tissue>
    </source>
</reference>
<dbReference type="Pfam" id="PF00657">
    <property type="entry name" value="Lipase_GDSL"/>
    <property type="match status" value="1"/>
</dbReference>
<protein>
    <submittedName>
        <fullName evidence="3">SGNH hydrolase-type esterase superfamily protein</fullName>
    </submittedName>
</protein>
<accession>A0AAD8MDJ5</accession>
<dbReference type="PANTHER" id="PTHR45642:SF107">
    <property type="entry name" value="SGNH HYDROLASE-TYPE ESTERASE SUPERFAMILY PROTEIN-RELATED"/>
    <property type="match status" value="1"/>
</dbReference>
<gene>
    <name evidence="3" type="ORF">POM88_034841</name>
</gene>
<dbReference type="InterPro" id="IPR035669">
    <property type="entry name" value="SGNH_plant_lipase-like"/>
</dbReference>
<comment type="caution">
    <text evidence="3">The sequence shown here is derived from an EMBL/GenBank/DDBJ whole genome shotgun (WGS) entry which is preliminary data.</text>
</comment>
<dbReference type="SUPFAM" id="SSF52266">
    <property type="entry name" value="SGNH hydrolase"/>
    <property type="match status" value="1"/>
</dbReference>
<keyword evidence="3" id="KW-0378">Hydrolase</keyword>
<name>A0AAD8MDJ5_9APIA</name>
<evidence type="ECO:0000313" key="3">
    <source>
        <dbReference type="EMBL" id="KAK1368749.1"/>
    </source>
</evidence>
<feature type="chain" id="PRO_5042221475" evidence="2">
    <location>
        <begin position="24"/>
        <end position="365"/>
    </location>
</feature>
<reference evidence="3" key="1">
    <citation type="submission" date="2023-02" db="EMBL/GenBank/DDBJ databases">
        <title>Genome of toxic invasive species Heracleum sosnowskyi carries increased number of genes despite the absence of recent whole-genome duplications.</title>
        <authorList>
            <person name="Schelkunov M."/>
            <person name="Shtratnikova V."/>
            <person name="Makarenko M."/>
            <person name="Klepikova A."/>
            <person name="Omelchenko D."/>
            <person name="Novikova G."/>
            <person name="Obukhova E."/>
            <person name="Bogdanov V."/>
            <person name="Penin A."/>
            <person name="Logacheva M."/>
        </authorList>
    </citation>
    <scope>NUCLEOTIDE SEQUENCE</scope>
    <source>
        <strain evidence="3">Hsosn_3</strain>
        <tissue evidence="3">Leaf</tissue>
    </source>
</reference>
<dbReference type="InterPro" id="IPR001087">
    <property type="entry name" value="GDSL"/>
</dbReference>
<keyword evidence="4" id="KW-1185">Reference proteome</keyword>
<sequence>MPVSYSFIYRLLFFILFILGSSSETQTSNSTSNATNKLAIFVFGDSTVDPGNNNFIQTPFRSNFPPYGENFVNQIPTGRFSNGRLVTDFAASYAGVKENLPPYLDPSLSMDELMTGVSFASAGSGFDPLTARLDGVISIPEQMEHFREYKTKVETVIGTEKTEALLKKAVYVISAGTNDFVVNYYGASGIRRYSYSIPSYSEFLVQQMQLFIQELQDAGARKIVIVGVPPFGCLPIAITLYSNHILDHNRECITTMSSVAQDFNQIVTQRVKEMQRIDSKIYHVDIYKTLMDIIRDPKKSGFNKVDSGCCGTGLMEVSCLCNAESRLCSNVSEFVFFDSVHPTERTYFLLFKAIIPTIDLILQSN</sequence>
<organism evidence="3 4">
    <name type="scientific">Heracleum sosnowskyi</name>
    <dbReference type="NCBI Taxonomy" id="360622"/>
    <lineage>
        <taxon>Eukaryota</taxon>
        <taxon>Viridiplantae</taxon>
        <taxon>Streptophyta</taxon>
        <taxon>Embryophyta</taxon>
        <taxon>Tracheophyta</taxon>
        <taxon>Spermatophyta</taxon>
        <taxon>Magnoliopsida</taxon>
        <taxon>eudicotyledons</taxon>
        <taxon>Gunneridae</taxon>
        <taxon>Pentapetalae</taxon>
        <taxon>asterids</taxon>
        <taxon>campanulids</taxon>
        <taxon>Apiales</taxon>
        <taxon>Apiaceae</taxon>
        <taxon>Apioideae</taxon>
        <taxon>apioid superclade</taxon>
        <taxon>Tordylieae</taxon>
        <taxon>Tordyliinae</taxon>
        <taxon>Heracleum</taxon>
    </lineage>
</organism>
<evidence type="ECO:0000256" key="2">
    <source>
        <dbReference type="SAM" id="SignalP"/>
    </source>
</evidence>
<feature type="signal peptide" evidence="2">
    <location>
        <begin position="1"/>
        <end position="23"/>
    </location>
</feature>
<dbReference type="Gene3D" id="3.40.50.1110">
    <property type="entry name" value="SGNH hydrolase"/>
    <property type="match status" value="1"/>
</dbReference>
<evidence type="ECO:0000313" key="4">
    <source>
        <dbReference type="Proteomes" id="UP001237642"/>
    </source>
</evidence>
<evidence type="ECO:0000256" key="1">
    <source>
        <dbReference type="ARBA" id="ARBA00008668"/>
    </source>
</evidence>
<dbReference type="FunFam" id="3.40.50.1110:FF:000003">
    <property type="entry name" value="GDSL esterase/lipase APG"/>
    <property type="match status" value="1"/>
</dbReference>
<comment type="similarity">
    <text evidence="1">Belongs to the 'GDSL' lipolytic enzyme family.</text>
</comment>
<keyword evidence="2" id="KW-0732">Signal</keyword>
<dbReference type="CDD" id="cd01837">
    <property type="entry name" value="SGNH_plant_lipase_like"/>
    <property type="match status" value="1"/>
</dbReference>
<proteinExistence type="inferred from homology"/>
<dbReference type="AlphaFoldDB" id="A0AAD8MDJ5"/>
<dbReference type="InterPro" id="IPR050592">
    <property type="entry name" value="GDSL_lipolytic_enzyme"/>
</dbReference>
<dbReference type="PANTHER" id="PTHR45642">
    <property type="entry name" value="GDSL ESTERASE/LIPASE EXL3"/>
    <property type="match status" value="1"/>
</dbReference>
<dbReference type="GO" id="GO:0016788">
    <property type="term" value="F:hydrolase activity, acting on ester bonds"/>
    <property type="evidence" value="ECO:0007669"/>
    <property type="project" value="InterPro"/>
</dbReference>